<keyword evidence="1" id="KW-0805">Transcription regulation</keyword>
<evidence type="ECO:0000313" key="5">
    <source>
        <dbReference type="EMBL" id="URN95595.1"/>
    </source>
</evidence>
<dbReference type="SUPFAM" id="SSF46689">
    <property type="entry name" value="Homeodomain-like"/>
    <property type="match status" value="2"/>
</dbReference>
<evidence type="ECO:0000259" key="4">
    <source>
        <dbReference type="PROSITE" id="PS01124"/>
    </source>
</evidence>
<dbReference type="Proteomes" id="UP001056756">
    <property type="component" value="Chromosome"/>
</dbReference>
<dbReference type="InterPro" id="IPR020449">
    <property type="entry name" value="Tscrpt_reg_AraC-type_HTH"/>
</dbReference>
<evidence type="ECO:0000256" key="1">
    <source>
        <dbReference type="ARBA" id="ARBA00023015"/>
    </source>
</evidence>
<feature type="domain" description="HTH araC/xylS-type" evidence="4">
    <location>
        <begin position="306"/>
        <end position="404"/>
    </location>
</feature>
<dbReference type="PANTHER" id="PTHR43280:SF28">
    <property type="entry name" value="HTH-TYPE TRANSCRIPTIONAL ACTIVATOR RHAS"/>
    <property type="match status" value="1"/>
</dbReference>
<organism evidence="5 6">
    <name type="scientific">Candidatus Pristimantibacillus lignocellulolyticus</name>
    <dbReference type="NCBI Taxonomy" id="2994561"/>
    <lineage>
        <taxon>Bacteria</taxon>
        <taxon>Bacillati</taxon>
        <taxon>Bacillota</taxon>
        <taxon>Bacilli</taxon>
        <taxon>Bacillales</taxon>
        <taxon>Paenibacillaceae</taxon>
        <taxon>Candidatus Pristimantibacillus</taxon>
    </lineage>
</organism>
<evidence type="ECO:0000256" key="2">
    <source>
        <dbReference type="ARBA" id="ARBA00023125"/>
    </source>
</evidence>
<dbReference type="SMART" id="SM00342">
    <property type="entry name" value="HTH_ARAC"/>
    <property type="match status" value="1"/>
</dbReference>
<dbReference type="EMBL" id="CP097899">
    <property type="protein sequence ID" value="URN95595.1"/>
    <property type="molecule type" value="Genomic_DNA"/>
</dbReference>
<dbReference type="InterPro" id="IPR018060">
    <property type="entry name" value="HTH_AraC"/>
</dbReference>
<dbReference type="KEGG" id="plig:NAG76_04960"/>
<protein>
    <submittedName>
        <fullName evidence="5">AraC family transcriptional regulator</fullName>
    </submittedName>
</protein>
<accession>A0A9J6ZHE7</accession>
<dbReference type="Gene3D" id="1.10.10.60">
    <property type="entry name" value="Homeodomain-like"/>
    <property type="match status" value="2"/>
</dbReference>
<dbReference type="Pfam" id="PF12833">
    <property type="entry name" value="HTH_18"/>
    <property type="match status" value="1"/>
</dbReference>
<dbReference type="AlphaFoldDB" id="A0A9J6ZHE7"/>
<dbReference type="InterPro" id="IPR018062">
    <property type="entry name" value="HTH_AraC-typ_CS"/>
</dbReference>
<dbReference type="InterPro" id="IPR009057">
    <property type="entry name" value="Homeodomain-like_sf"/>
</dbReference>
<keyword evidence="3" id="KW-0804">Transcription</keyword>
<dbReference type="PRINTS" id="PR00032">
    <property type="entry name" value="HTHARAC"/>
</dbReference>
<evidence type="ECO:0000313" key="6">
    <source>
        <dbReference type="Proteomes" id="UP001056756"/>
    </source>
</evidence>
<evidence type="ECO:0000256" key="3">
    <source>
        <dbReference type="ARBA" id="ARBA00023163"/>
    </source>
</evidence>
<gene>
    <name evidence="5" type="ORF">NAG76_04960</name>
</gene>
<sequence>MDNLYEDFHTTCTLIHSVTKQDTRFIGLDGVAHFQLVEHSLPIAIQHQVETYSTIAELIQVNPPQSYYYYTNTYGLEYIAVGYWREEKLLGYLLVGPFLSNVPSSDWISQIIIVNNLPISERNHLEAFYTSLHMISSSDSDHIGNLLVQLSMHPLIEAQLITSEIITAKLDKEQLKENIEELQTIIEMRYKLEKQLMHLIENGDLNKLRDLMKRTVNIFVMPDRIPESPLRSAKNIYFTLNTLCRIAAERGGLHPVYIHHISEKFSIMIERAPNLPHLNKLRLIILEEYCGAVNTYSTSKYGPLVKQAVAYIQFNLERELSLQGIASELHVNPSHLSRKFLQETNQTIIDFINQKRVEEAKQYLLTGTIPITEIALMVGYNDLNYFGRVFKKFTSQTPREFAKNPL</sequence>
<keyword evidence="2" id="KW-0238">DNA-binding</keyword>
<dbReference type="GO" id="GO:0003700">
    <property type="term" value="F:DNA-binding transcription factor activity"/>
    <property type="evidence" value="ECO:0007669"/>
    <property type="project" value="InterPro"/>
</dbReference>
<dbReference type="GO" id="GO:0043565">
    <property type="term" value="F:sequence-specific DNA binding"/>
    <property type="evidence" value="ECO:0007669"/>
    <property type="project" value="InterPro"/>
</dbReference>
<dbReference type="PANTHER" id="PTHR43280">
    <property type="entry name" value="ARAC-FAMILY TRANSCRIPTIONAL REGULATOR"/>
    <property type="match status" value="1"/>
</dbReference>
<dbReference type="PROSITE" id="PS01124">
    <property type="entry name" value="HTH_ARAC_FAMILY_2"/>
    <property type="match status" value="1"/>
</dbReference>
<reference evidence="5" key="1">
    <citation type="submission" date="2022-05" db="EMBL/GenBank/DDBJ databases">
        <title>Novel bacterial taxa in a minimal lignocellulolytic consortium and its capacity to transform plastics disclosed by genome-resolved metagenomics.</title>
        <authorList>
            <person name="Rodriguez C.A.D."/>
            <person name="Diaz-Garcia L."/>
            <person name="Herrera K."/>
            <person name="Tarazona N.A."/>
            <person name="Sproer C."/>
            <person name="Overmann J."/>
            <person name="Jimenez D.J."/>
        </authorList>
    </citation>
    <scope>NUCLEOTIDE SEQUENCE</scope>
    <source>
        <strain evidence="5">MAG5</strain>
    </source>
</reference>
<name>A0A9J6ZHE7_9BACL</name>
<dbReference type="PROSITE" id="PS00041">
    <property type="entry name" value="HTH_ARAC_FAMILY_1"/>
    <property type="match status" value="1"/>
</dbReference>
<proteinExistence type="predicted"/>